<keyword evidence="3 7" id="KW-1134">Transmembrane beta strand</keyword>
<accession>A0A1G7LS95</accession>
<dbReference type="NCBIfam" id="TIGR04057">
    <property type="entry name" value="SusC_RagA_signa"/>
    <property type="match status" value="1"/>
</dbReference>
<dbReference type="InterPro" id="IPR012910">
    <property type="entry name" value="Plug_dom"/>
</dbReference>
<protein>
    <submittedName>
        <fullName evidence="9">TonB-linked outer membrane protein, SusC/RagA family</fullName>
    </submittedName>
</protein>
<dbReference type="InterPro" id="IPR037066">
    <property type="entry name" value="Plug_dom_sf"/>
</dbReference>
<dbReference type="SUPFAM" id="SSF49464">
    <property type="entry name" value="Carboxypeptidase regulatory domain-like"/>
    <property type="match status" value="1"/>
</dbReference>
<dbReference type="Pfam" id="PF07715">
    <property type="entry name" value="Plug"/>
    <property type="match status" value="1"/>
</dbReference>
<dbReference type="InterPro" id="IPR039426">
    <property type="entry name" value="TonB-dep_rcpt-like"/>
</dbReference>
<evidence type="ECO:0000256" key="6">
    <source>
        <dbReference type="ARBA" id="ARBA00023237"/>
    </source>
</evidence>
<evidence type="ECO:0000256" key="1">
    <source>
        <dbReference type="ARBA" id="ARBA00004571"/>
    </source>
</evidence>
<organism evidence="9 10">
    <name type="scientific">Mucilaginibacter pineti</name>
    <dbReference type="NCBI Taxonomy" id="1391627"/>
    <lineage>
        <taxon>Bacteria</taxon>
        <taxon>Pseudomonadati</taxon>
        <taxon>Bacteroidota</taxon>
        <taxon>Sphingobacteriia</taxon>
        <taxon>Sphingobacteriales</taxon>
        <taxon>Sphingobacteriaceae</taxon>
        <taxon>Mucilaginibacter</taxon>
    </lineage>
</organism>
<comment type="subcellular location">
    <subcellularLocation>
        <location evidence="1 7">Cell outer membrane</location>
        <topology evidence="1 7">Multi-pass membrane protein</topology>
    </subcellularLocation>
</comment>
<dbReference type="PROSITE" id="PS52016">
    <property type="entry name" value="TONB_DEPENDENT_REC_3"/>
    <property type="match status" value="1"/>
</dbReference>
<evidence type="ECO:0000256" key="7">
    <source>
        <dbReference type="PROSITE-ProRule" id="PRU01360"/>
    </source>
</evidence>
<dbReference type="InterPro" id="IPR023996">
    <property type="entry name" value="TonB-dep_OMP_SusC/RagA"/>
</dbReference>
<proteinExistence type="inferred from homology"/>
<keyword evidence="4 7" id="KW-0812">Transmembrane</keyword>
<evidence type="ECO:0000313" key="10">
    <source>
        <dbReference type="Proteomes" id="UP000199072"/>
    </source>
</evidence>
<dbReference type="OrthoDB" id="9768177at2"/>
<keyword evidence="6 7" id="KW-0998">Cell outer membrane</keyword>
<feature type="domain" description="TonB-dependent receptor plug" evidence="8">
    <location>
        <begin position="220"/>
        <end position="345"/>
    </location>
</feature>
<dbReference type="InterPro" id="IPR036942">
    <property type="entry name" value="Beta-barrel_TonB_sf"/>
</dbReference>
<sequence length="1169" mass="127784">MQKPLLRSRFLSWILLRMLPSVLLIVSLSGYAQSSTPVYSFSWKNSALPVVFTQIEKAASVHFSYNPKDLDLQKKISLTISKQSLPQVIDLLTQQLHAQYKIVGETVMIQSQKTPPKVTSQVVADDFSLTGKITDQDNLPLPGVTITNTTKNRSATSTETGNFVITANNGEIVTFSMLGYEPTSIVATDKLKVVRITLKQKATELNTVVVTALGIKREERSLGYSVSEVDGNLLKKARETNVINSLAGKVPGLIINSTAGGPAGSSRVIIRGNTSITSNNQPLYVVDGVPIDNSNYGQVGGAKYSGGFDFGDAISAINPDDIDKISVLKGPSASALYGSRAGNGVILITTKKGTSKKELGIELNSTTSIENQLTHYNDYQYIYGQGTAEQLVIDPGQAKNTLFNNFGPRLDPSLQVIGFDGKYRPYALVKNNIDNFFRTGATTTNNIAFSNANDNSSFRLSIGDLRSRDIVPGSNMRRSTFNFTGSSKLGSKLTVSAKVMYLNENVVNRPALADDPGNIGNSFVGLANNVDQAYFKNSYKDSEGSYVDWGGGQYRLDPYWVINEMKNTTSKNRFIGGLQGNYVITSWMNLQGRISTDFTYLKYSKFSPRTTPGALAGELDQLDQRLGTTEGDLLLTLQKQVTPSLNLAARFGSSLSNISNPGSTLTFITLNVPDVVSPNSFADKSVVENHYRKKNTGIYALFSAGYKSWLYVDASLRQDASSTLPVENNTYLYPSVAASFVFTDFFKIDPSVLSFGKLRLSEAEVGNDTDPYLLNLNYTLSPLPFNGVSLGTVANTTIPPRGLRPTRTRSFEIGTQLKFFKDRINLDISYYNSKSRDQINLVPAPESSGFNMQLVNAGVIGNKGIEVALNGSAIALKDFGWDVNVNFAKNTNTVLSLAEGIPYLSLSDARWLGVSVVAKPGAPYGAILGYDYQRDPQGNIILNPQTLAPAQAEERSILGKGTWSWTGGLTNSFRYKNFGLSMVMDIKHGANLFSMTNMFAIIRGSHVSTLPGRAEWIKSEEDRQTQGQTIEAWRAAGKVQGYVPQGVLATTDASGKTTYTKNTTAVDPSNYWSQYYSDGNGVATPFIYDASYIKMREITFSYRFPANTISKLGIKDLTVAVVSRNPFIIHKNVPNVDPDSNYNNGNGQGLEYGSLPSRKSWGFNLNFRF</sequence>
<evidence type="ECO:0000256" key="2">
    <source>
        <dbReference type="ARBA" id="ARBA00022448"/>
    </source>
</evidence>
<evidence type="ECO:0000256" key="5">
    <source>
        <dbReference type="ARBA" id="ARBA00023136"/>
    </source>
</evidence>
<reference evidence="9 10" key="1">
    <citation type="submission" date="2016-10" db="EMBL/GenBank/DDBJ databases">
        <authorList>
            <person name="de Groot N.N."/>
        </authorList>
    </citation>
    <scope>NUCLEOTIDE SEQUENCE [LARGE SCALE GENOMIC DNA]</scope>
    <source>
        <strain evidence="9 10">47C3B</strain>
    </source>
</reference>
<dbReference type="AlphaFoldDB" id="A0A1G7LS95"/>
<gene>
    <name evidence="9" type="ORF">SAMN05216464_11986</name>
</gene>
<evidence type="ECO:0000313" key="9">
    <source>
        <dbReference type="EMBL" id="SDF52303.1"/>
    </source>
</evidence>
<comment type="similarity">
    <text evidence="7">Belongs to the TonB-dependent receptor family.</text>
</comment>
<dbReference type="Gene3D" id="3.55.50.30">
    <property type="match status" value="1"/>
</dbReference>
<evidence type="ECO:0000256" key="4">
    <source>
        <dbReference type="ARBA" id="ARBA00022692"/>
    </source>
</evidence>
<dbReference type="Gene3D" id="2.40.170.20">
    <property type="entry name" value="TonB-dependent receptor, beta-barrel domain"/>
    <property type="match status" value="1"/>
</dbReference>
<dbReference type="InterPro" id="IPR023997">
    <property type="entry name" value="TonB-dep_OMP_SusC/RagA_CS"/>
</dbReference>
<keyword evidence="5 7" id="KW-0472">Membrane</keyword>
<dbReference type="Pfam" id="PF13715">
    <property type="entry name" value="CarbopepD_reg_2"/>
    <property type="match status" value="1"/>
</dbReference>
<dbReference type="NCBIfam" id="TIGR04056">
    <property type="entry name" value="OMP_RagA_SusC"/>
    <property type="match status" value="1"/>
</dbReference>
<dbReference type="InterPro" id="IPR008969">
    <property type="entry name" value="CarboxyPept-like_regulatory"/>
</dbReference>
<evidence type="ECO:0000259" key="8">
    <source>
        <dbReference type="Pfam" id="PF07715"/>
    </source>
</evidence>
<dbReference type="STRING" id="1391627.SAMN05216464_11986"/>
<keyword evidence="10" id="KW-1185">Reference proteome</keyword>
<dbReference type="Proteomes" id="UP000199072">
    <property type="component" value="Unassembled WGS sequence"/>
</dbReference>
<evidence type="ECO:0000256" key="3">
    <source>
        <dbReference type="ARBA" id="ARBA00022452"/>
    </source>
</evidence>
<keyword evidence="2 7" id="KW-0813">Transport</keyword>
<dbReference type="SUPFAM" id="SSF56935">
    <property type="entry name" value="Porins"/>
    <property type="match status" value="1"/>
</dbReference>
<dbReference type="Gene3D" id="2.170.130.10">
    <property type="entry name" value="TonB-dependent receptor, plug domain"/>
    <property type="match status" value="1"/>
</dbReference>
<dbReference type="GO" id="GO:0009279">
    <property type="term" value="C:cell outer membrane"/>
    <property type="evidence" value="ECO:0007669"/>
    <property type="project" value="UniProtKB-SubCell"/>
</dbReference>
<dbReference type="RefSeq" id="WP_091156045.1">
    <property type="nucleotide sequence ID" value="NZ_FNAI01000019.1"/>
</dbReference>
<dbReference type="EMBL" id="FNAI01000019">
    <property type="protein sequence ID" value="SDF52303.1"/>
    <property type="molecule type" value="Genomic_DNA"/>
</dbReference>
<name>A0A1G7LS95_9SPHI</name>
<dbReference type="Gene3D" id="2.60.40.1120">
    <property type="entry name" value="Carboxypeptidase-like, regulatory domain"/>
    <property type="match status" value="1"/>
</dbReference>